<dbReference type="Pfam" id="PF07729">
    <property type="entry name" value="FCD"/>
    <property type="match status" value="1"/>
</dbReference>
<feature type="compositionally biased region" description="Gly residues" evidence="4">
    <location>
        <begin position="251"/>
        <end position="261"/>
    </location>
</feature>
<feature type="domain" description="HTH gntR-type" evidence="5">
    <location>
        <begin position="20"/>
        <end position="88"/>
    </location>
</feature>
<dbReference type="GO" id="GO:0003700">
    <property type="term" value="F:DNA-binding transcription factor activity"/>
    <property type="evidence" value="ECO:0007669"/>
    <property type="project" value="InterPro"/>
</dbReference>
<evidence type="ECO:0000313" key="7">
    <source>
        <dbReference type="Proteomes" id="UP000319210"/>
    </source>
</evidence>
<dbReference type="OrthoDB" id="9784718at2"/>
<evidence type="ECO:0000256" key="2">
    <source>
        <dbReference type="ARBA" id="ARBA00023125"/>
    </source>
</evidence>
<dbReference type="GO" id="GO:0003677">
    <property type="term" value="F:DNA binding"/>
    <property type="evidence" value="ECO:0007669"/>
    <property type="project" value="UniProtKB-KW"/>
</dbReference>
<dbReference type="Pfam" id="PF00392">
    <property type="entry name" value="GntR"/>
    <property type="match status" value="1"/>
</dbReference>
<evidence type="ECO:0000259" key="5">
    <source>
        <dbReference type="PROSITE" id="PS50949"/>
    </source>
</evidence>
<reference evidence="6 7" key="1">
    <citation type="submission" date="2019-06" db="EMBL/GenBank/DDBJ databases">
        <title>Whole genome shotgun sequence of Streptomyces cacaoi subsp. cacaoi NBRC 12748.</title>
        <authorList>
            <person name="Hosoyama A."/>
            <person name="Uohara A."/>
            <person name="Ohji S."/>
            <person name="Ichikawa N."/>
        </authorList>
    </citation>
    <scope>NUCLEOTIDE SEQUENCE [LARGE SCALE GENOMIC DNA]</scope>
    <source>
        <strain evidence="6 7">NBRC 12748</strain>
    </source>
</reference>
<dbReference type="InterPro" id="IPR011711">
    <property type="entry name" value="GntR_C"/>
</dbReference>
<evidence type="ECO:0000256" key="4">
    <source>
        <dbReference type="SAM" id="MobiDB-lite"/>
    </source>
</evidence>
<dbReference type="Gene3D" id="1.10.10.10">
    <property type="entry name" value="Winged helix-like DNA-binding domain superfamily/Winged helix DNA-binding domain"/>
    <property type="match status" value="1"/>
</dbReference>
<sequence length="269" mass="28412">MGNATTGDGQHSEWRPVRRTRTFEAVLDRIDERIASGELRVGDRLPGERQLAALLGVSRPSVREAMRVLEARGVLTAQTGSGPDAGAILVADPGRALSGLVGTHLGLSAFALADVVEARWAIERLAVETAAREADAADLAPLRKAVAEMRAPGLELAAFHELDTAFHVGLAELSGNPLLVAFMTAIRTSVHRYAARAVEEMTDTAAGVTALTDDHARILAAIEDGDAERAVAALDTHLRRAYPRVDRGTGTDTGTGTGTGTGTEQRERP</sequence>
<protein>
    <submittedName>
        <fullName evidence="6">GntR family transcriptional regulator</fullName>
    </submittedName>
</protein>
<name>A0A4Y3R0X3_STRCI</name>
<gene>
    <name evidence="6" type="ORF">SCA03_34300</name>
</gene>
<evidence type="ECO:0000313" key="6">
    <source>
        <dbReference type="EMBL" id="GEB50879.1"/>
    </source>
</evidence>
<dbReference type="CDD" id="cd07377">
    <property type="entry name" value="WHTH_GntR"/>
    <property type="match status" value="1"/>
</dbReference>
<accession>A0A4Y3R0X3</accession>
<dbReference type="Proteomes" id="UP000319210">
    <property type="component" value="Unassembled WGS sequence"/>
</dbReference>
<dbReference type="PRINTS" id="PR00035">
    <property type="entry name" value="HTHGNTR"/>
</dbReference>
<dbReference type="Gene3D" id="1.20.120.530">
    <property type="entry name" value="GntR ligand-binding domain-like"/>
    <property type="match status" value="1"/>
</dbReference>
<dbReference type="InterPro" id="IPR036390">
    <property type="entry name" value="WH_DNA-bd_sf"/>
</dbReference>
<dbReference type="SMART" id="SM00895">
    <property type="entry name" value="FCD"/>
    <property type="match status" value="1"/>
</dbReference>
<dbReference type="InterPro" id="IPR036388">
    <property type="entry name" value="WH-like_DNA-bd_sf"/>
</dbReference>
<evidence type="ECO:0000256" key="3">
    <source>
        <dbReference type="ARBA" id="ARBA00023163"/>
    </source>
</evidence>
<dbReference type="PANTHER" id="PTHR43537">
    <property type="entry name" value="TRANSCRIPTIONAL REGULATOR, GNTR FAMILY"/>
    <property type="match status" value="1"/>
</dbReference>
<dbReference type="AlphaFoldDB" id="A0A4Y3R0X3"/>
<dbReference type="PROSITE" id="PS50949">
    <property type="entry name" value="HTH_GNTR"/>
    <property type="match status" value="1"/>
</dbReference>
<dbReference type="RefSeq" id="WP_063764722.1">
    <property type="nucleotide sequence ID" value="NZ_BJMM01000016.1"/>
</dbReference>
<keyword evidence="1" id="KW-0805">Transcription regulation</keyword>
<keyword evidence="3" id="KW-0804">Transcription</keyword>
<keyword evidence="2" id="KW-0238">DNA-binding</keyword>
<dbReference type="InterPro" id="IPR008920">
    <property type="entry name" value="TF_FadR/GntR_C"/>
</dbReference>
<keyword evidence="7" id="KW-1185">Reference proteome</keyword>
<comment type="caution">
    <text evidence="6">The sequence shown here is derived from an EMBL/GenBank/DDBJ whole genome shotgun (WGS) entry which is preliminary data.</text>
</comment>
<dbReference type="SUPFAM" id="SSF46785">
    <property type="entry name" value="Winged helix' DNA-binding domain"/>
    <property type="match status" value="1"/>
</dbReference>
<dbReference type="InterPro" id="IPR000524">
    <property type="entry name" value="Tscrpt_reg_HTH_GntR"/>
</dbReference>
<dbReference type="EMBL" id="BJMM01000016">
    <property type="protein sequence ID" value="GEB50879.1"/>
    <property type="molecule type" value="Genomic_DNA"/>
</dbReference>
<evidence type="ECO:0000256" key="1">
    <source>
        <dbReference type="ARBA" id="ARBA00023015"/>
    </source>
</evidence>
<dbReference type="SMART" id="SM00345">
    <property type="entry name" value="HTH_GNTR"/>
    <property type="match status" value="1"/>
</dbReference>
<feature type="region of interest" description="Disordered" evidence="4">
    <location>
        <begin position="242"/>
        <end position="269"/>
    </location>
</feature>
<dbReference type="PANTHER" id="PTHR43537:SF5">
    <property type="entry name" value="UXU OPERON TRANSCRIPTIONAL REGULATOR"/>
    <property type="match status" value="1"/>
</dbReference>
<proteinExistence type="predicted"/>
<organism evidence="6 7">
    <name type="scientific">Streptomyces cacaoi</name>
    <dbReference type="NCBI Taxonomy" id="1898"/>
    <lineage>
        <taxon>Bacteria</taxon>
        <taxon>Bacillati</taxon>
        <taxon>Actinomycetota</taxon>
        <taxon>Actinomycetes</taxon>
        <taxon>Kitasatosporales</taxon>
        <taxon>Streptomycetaceae</taxon>
        <taxon>Streptomyces</taxon>
    </lineage>
</organism>
<dbReference type="SUPFAM" id="SSF48008">
    <property type="entry name" value="GntR ligand-binding domain-like"/>
    <property type="match status" value="1"/>
</dbReference>